<comment type="caution">
    <text evidence="2">The sequence shown here is derived from an EMBL/GenBank/DDBJ whole genome shotgun (WGS) entry which is preliminary data.</text>
</comment>
<sequence>MASRTPISPWHRVARHQRASSVAPSIPGWRTIRASPGDSSGLSGLAVGVCGPQSLGDGVMRAIGEIDGPRRARVGASRFTRVGLHRALETTVL</sequence>
<protein>
    <submittedName>
        <fullName evidence="2">Uncharacterized protein</fullName>
    </submittedName>
</protein>
<evidence type="ECO:0000313" key="2">
    <source>
        <dbReference type="EMBL" id="TEB19773.1"/>
    </source>
</evidence>
<accession>A0A4Y7SE43</accession>
<name>A0A4Y7SE43_COPMI</name>
<evidence type="ECO:0000313" key="3">
    <source>
        <dbReference type="Proteomes" id="UP000298030"/>
    </source>
</evidence>
<feature type="non-terminal residue" evidence="2">
    <location>
        <position position="93"/>
    </location>
</feature>
<keyword evidence="3" id="KW-1185">Reference proteome</keyword>
<dbReference type="AlphaFoldDB" id="A0A4Y7SE43"/>
<dbReference type="EMBL" id="QPFP01000174">
    <property type="protein sequence ID" value="TEB19773.1"/>
    <property type="molecule type" value="Genomic_DNA"/>
</dbReference>
<evidence type="ECO:0000256" key="1">
    <source>
        <dbReference type="SAM" id="MobiDB-lite"/>
    </source>
</evidence>
<reference evidence="2 3" key="1">
    <citation type="journal article" date="2019" name="Nat. Ecol. Evol.">
        <title>Megaphylogeny resolves global patterns of mushroom evolution.</title>
        <authorList>
            <person name="Varga T."/>
            <person name="Krizsan K."/>
            <person name="Foldi C."/>
            <person name="Dima B."/>
            <person name="Sanchez-Garcia M."/>
            <person name="Sanchez-Ramirez S."/>
            <person name="Szollosi G.J."/>
            <person name="Szarkandi J.G."/>
            <person name="Papp V."/>
            <person name="Albert L."/>
            <person name="Andreopoulos W."/>
            <person name="Angelini C."/>
            <person name="Antonin V."/>
            <person name="Barry K.W."/>
            <person name="Bougher N.L."/>
            <person name="Buchanan P."/>
            <person name="Buyck B."/>
            <person name="Bense V."/>
            <person name="Catcheside P."/>
            <person name="Chovatia M."/>
            <person name="Cooper J."/>
            <person name="Damon W."/>
            <person name="Desjardin D."/>
            <person name="Finy P."/>
            <person name="Geml J."/>
            <person name="Haridas S."/>
            <person name="Hughes K."/>
            <person name="Justo A."/>
            <person name="Karasinski D."/>
            <person name="Kautmanova I."/>
            <person name="Kiss B."/>
            <person name="Kocsube S."/>
            <person name="Kotiranta H."/>
            <person name="LaButti K.M."/>
            <person name="Lechner B.E."/>
            <person name="Liimatainen K."/>
            <person name="Lipzen A."/>
            <person name="Lukacs Z."/>
            <person name="Mihaltcheva S."/>
            <person name="Morgado L.N."/>
            <person name="Niskanen T."/>
            <person name="Noordeloos M.E."/>
            <person name="Ohm R.A."/>
            <person name="Ortiz-Santana B."/>
            <person name="Ovrebo C."/>
            <person name="Racz N."/>
            <person name="Riley R."/>
            <person name="Savchenko A."/>
            <person name="Shiryaev A."/>
            <person name="Soop K."/>
            <person name="Spirin V."/>
            <person name="Szebenyi C."/>
            <person name="Tomsovsky M."/>
            <person name="Tulloss R.E."/>
            <person name="Uehling J."/>
            <person name="Grigoriev I.V."/>
            <person name="Vagvolgyi C."/>
            <person name="Papp T."/>
            <person name="Martin F.M."/>
            <person name="Miettinen O."/>
            <person name="Hibbett D.S."/>
            <person name="Nagy L.G."/>
        </authorList>
    </citation>
    <scope>NUCLEOTIDE SEQUENCE [LARGE SCALE GENOMIC DNA]</scope>
    <source>
        <strain evidence="2 3">FP101781</strain>
    </source>
</reference>
<gene>
    <name evidence="2" type="ORF">FA13DRAFT_1743991</name>
</gene>
<proteinExistence type="predicted"/>
<feature type="region of interest" description="Disordered" evidence="1">
    <location>
        <begin position="1"/>
        <end position="24"/>
    </location>
</feature>
<dbReference type="Proteomes" id="UP000298030">
    <property type="component" value="Unassembled WGS sequence"/>
</dbReference>
<organism evidence="2 3">
    <name type="scientific">Coprinellus micaceus</name>
    <name type="common">Glistening ink-cap mushroom</name>
    <name type="synonym">Coprinus micaceus</name>
    <dbReference type="NCBI Taxonomy" id="71717"/>
    <lineage>
        <taxon>Eukaryota</taxon>
        <taxon>Fungi</taxon>
        <taxon>Dikarya</taxon>
        <taxon>Basidiomycota</taxon>
        <taxon>Agaricomycotina</taxon>
        <taxon>Agaricomycetes</taxon>
        <taxon>Agaricomycetidae</taxon>
        <taxon>Agaricales</taxon>
        <taxon>Agaricineae</taxon>
        <taxon>Psathyrellaceae</taxon>
        <taxon>Coprinellus</taxon>
    </lineage>
</organism>